<dbReference type="SUPFAM" id="SSF53448">
    <property type="entry name" value="Nucleotide-diphospho-sugar transferases"/>
    <property type="match status" value="1"/>
</dbReference>
<organism evidence="1 2">
    <name type="scientific">Mesorhizobium sangaii</name>
    <dbReference type="NCBI Taxonomy" id="505389"/>
    <lineage>
        <taxon>Bacteria</taxon>
        <taxon>Pseudomonadati</taxon>
        <taxon>Pseudomonadota</taxon>
        <taxon>Alphaproteobacteria</taxon>
        <taxon>Hyphomicrobiales</taxon>
        <taxon>Phyllobacteriaceae</taxon>
        <taxon>Mesorhizobium</taxon>
    </lineage>
</organism>
<dbReference type="Pfam" id="PF13692">
    <property type="entry name" value="Glyco_trans_1_4"/>
    <property type="match status" value="1"/>
</dbReference>
<dbReference type="Proteomes" id="UP000556329">
    <property type="component" value="Unassembled WGS sequence"/>
</dbReference>
<dbReference type="SUPFAM" id="SSF53756">
    <property type="entry name" value="UDP-Glycosyltransferase/glycogen phosphorylase"/>
    <property type="match status" value="1"/>
</dbReference>
<evidence type="ECO:0000313" key="2">
    <source>
        <dbReference type="Proteomes" id="UP000556329"/>
    </source>
</evidence>
<name>A0A841NZZ6_9HYPH</name>
<dbReference type="Gene3D" id="3.40.50.2000">
    <property type="entry name" value="Glycogen Phosphorylase B"/>
    <property type="match status" value="1"/>
</dbReference>
<keyword evidence="2" id="KW-1185">Reference proteome</keyword>
<dbReference type="PANTHER" id="PTHR46656:SF3">
    <property type="entry name" value="PUTATIVE-RELATED"/>
    <property type="match status" value="1"/>
</dbReference>
<dbReference type="PANTHER" id="PTHR46656">
    <property type="entry name" value="PUTATIVE-RELATED"/>
    <property type="match status" value="1"/>
</dbReference>
<dbReference type="GO" id="GO:0016740">
    <property type="term" value="F:transferase activity"/>
    <property type="evidence" value="ECO:0007669"/>
    <property type="project" value="UniProtKB-KW"/>
</dbReference>
<keyword evidence="1" id="KW-0808">Transferase</keyword>
<dbReference type="EMBL" id="JACHEF010000001">
    <property type="protein sequence ID" value="MBB6408644.1"/>
    <property type="molecule type" value="Genomic_DNA"/>
</dbReference>
<dbReference type="RefSeq" id="WP_184871682.1">
    <property type="nucleotide sequence ID" value="NZ_JACHEF010000001.1"/>
</dbReference>
<evidence type="ECO:0000313" key="1">
    <source>
        <dbReference type="EMBL" id="MBB6408644.1"/>
    </source>
</evidence>
<dbReference type="AlphaFoldDB" id="A0A841NZZ6"/>
<dbReference type="CDD" id="cd03801">
    <property type="entry name" value="GT4_PimA-like"/>
    <property type="match status" value="1"/>
</dbReference>
<gene>
    <name evidence="1" type="ORF">HNQ71_001288</name>
</gene>
<reference evidence="1 2" key="1">
    <citation type="submission" date="2020-08" db="EMBL/GenBank/DDBJ databases">
        <title>Genomic Encyclopedia of Type Strains, Phase IV (KMG-IV): sequencing the most valuable type-strain genomes for metagenomic binning, comparative biology and taxonomic classification.</title>
        <authorList>
            <person name="Goeker M."/>
        </authorList>
    </citation>
    <scope>NUCLEOTIDE SEQUENCE [LARGE SCALE GENOMIC DNA]</scope>
    <source>
        <strain evidence="1 2">DSM 100039</strain>
    </source>
</reference>
<dbReference type="InterPro" id="IPR029044">
    <property type="entry name" value="Nucleotide-diphossugar_trans"/>
</dbReference>
<sequence length="858" mass="96892">MRNAFFTISSWNYLHYSRALASSFARHHPDFSCILAIADTHREDLEKDAFPEFDAHIFFDDLDLPDRRAFSFRYDVMELNTAIKPTVFRRLFAEGFDRVIYLDPDILAYRRFDEILQAFDEGATSILTPHALAPNLHPEGPNDLTFMQAGIYNLGFLALARTDETSALLEWWETRLRNECVANRLSDGIFVDQKFMDLWPAYCSGTHILRDPAYNVAYWNLDTRTIKKTSERYEVNGSPLAFFHFSGITPGDQSVLSKHQQRWKPTSTKELENLLADYHDQLEAFGARRFSAVPYGFGTFSDGTDIPSLARIVYREKLEPFEGDPFTLMPDHLDRPADINPNPGGVVTQLAHALWTTRRDLQSYFPLQEGRSQINYADWYMSGGASSAGIPSRFTKTVAERMNQLGSAKTDPNAMADVSGKQTSMIARRVARRAYRTLLRAQPHIRWLYGMVPPARRKQFLDAMFRHAWPTNFDTTTQATLAPGLSLIGYPSSETGVGEAMRSLARSIESAGINYDVTNFDEQVLSSHRDRALTHRIAARPSKMVNVFCVNADMLGSTIQGVGVGVLHNRYNIVRPFWELPLIHPQWLTSLQHVDEIWAPTAFVRDAFIAGTDRPVVHIPVAISVPPNIEANRERFQIPKDSTAFLFAFDFSSYPDRKNPDAVLQAYLRAFGQDRDRRVSLIIKTMGNSPHKRAILNSIRGLAQTDKRVVLIDEILTRAETYCLTKSCDVFISLHRSEGFGLGIAEAMAMGKAVIATDFSGSKDFVSTQTGFPIPYRLIGVEPDQYPYFIEGQKWADPDIDEAARIMTQLADNMEAVSAVGERARTYMAQVHSPEAVGKVIANRLQDVQGYRNSILNT</sequence>
<proteinExistence type="predicted"/>
<protein>
    <submittedName>
        <fullName evidence="1">Glycosyltransferase involved in cell wall biosynthesis</fullName>
    </submittedName>
</protein>
<comment type="caution">
    <text evidence="1">The sequence shown here is derived from an EMBL/GenBank/DDBJ whole genome shotgun (WGS) entry which is preliminary data.</text>
</comment>
<dbReference type="Gene3D" id="3.90.550.10">
    <property type="entry name" value="Spore Coat Polysaccharide Biosynthesis Protein SpsA, Chain A"/>
    <property type="match status" value="1"/>
</dbReference>
<accession>A0A841NZZ6</accession>